<accession>A0AAU9TVW5</accession>
<dbReference type="InterPro" id="IPR036682">
    <property type="entry name" value="OS_D_A10/PebIII_sf"/>
</dbReference>
<evidence type="ECO:0000313" key="3">
    <source>
        <dbReference type="Proteomes" id="UP001153954"/>
    </source>
</evidence>
<dbReference type="Gene3D" id="1.10.2080.10">
    <property type="entry name" value="Insect odorant-binding protein A10/Ejaculatory bulb-specific protein 3"/>
    <property type="match status" value="1"/>
</dbReference>
<proteinExistence type="predicted"/>
<evidence type="ECO:0000256" key="1">
    <source>
        <dbReference type="SAM" id="SignalP"/>
    </source>
</evidence>
<feature type="chain" id="PRO_5043706686" description="Chemosensory protein" evidence="1">
    <location>
        <begin position="21"/>
        <end position="129"/>
    </location>
</feature>
<protein>
    <recommendedName>
        <fullName evidence="4">Chemosensory protein</fullName>
    </recommendedName>
</protein>
<dbReference type="SUPFAM" id="SSF100910">
    <property type="entry name" value="Chemosensory protein Csp2"/>
    <property type="match status" value="1"/>
</dbReference>
<evidence type="ECO:0008006" key="4">
    <source>
        <dbReference type="Google" id="ProtNLM"/>
    </source>
</evidence>
<keyword evidence="1" id="KW-0732">Signal</keyword>
<dbReference type="PANTHER" id="PTHR11257">
    <property type="entry name" value="CHEMOSENSORY PROTEIN-RELATED"/>
    <property type="match status" value="1"/>
</dbReference>
<sequence>MKTLILSLAYVLCFVTLVISKPAEKYTDKYDTINLEEILENRRLLLPFVKCLLEQDKCSAEGKELKSHIQEALENYCGKCTDAQKKGTRVVISHFINNEPDFWNQLTTKYDPQKKYVAKYEEQLKSIKA</sequence>
<comment type="caution">
    <text evidence="2">The sequence shown here is derived from an EMBL/GenBank/DDBJ whole genome shotgun (WGS) entry which is preliminary data.</text>
</comment>
<dbReference type="EMBL" id="CAKOGL010000008">
    <property type="protein sequence ID" value="CAH2089574.1"/>
    <property type="molecule type" value="Genomic_DNA"/>
</dbReference>
<dbReference type="InterPro" id="IPR005055">
    <property type="entry name" value="A10/PebIII"/>
</dbReference>
<feature type="signal peptide" evidence="1">
    <location>
        <begin position="1"/>
        <end position="20"/>
    </location>
</feature>
<organism evidence="2 3">
    <name type="scientific">Euphydryas editha</name>
    <name type="common">Edith's checkerspot</name>
    <dbReference type="NCBI Taxonomy" id="104508"/>
    <lineage>
        <taxon>Eukaryota</taxon>
        <taxon>Metazoa</taxon>
        <taxon>Ecdysozoa</taxon>
        <taxon>Arthropoda</taxon>
        <taxon>Hexapoda</taxon>
        <taxon>Insecta</taxon>
        <taxon>Pterygota</taxon>
        <taxon>Neoptera</taxon>
        <taxon>Endopterygota</taxon>
        <taxon>Lepidoptera</taxon>
        <taxon>Glossata</taxon>
        <taxon>Ditrysia</taxon>
        <taxon>Papilionoidea</taxon>
        <taxon>Nymphalidae</taxon>
        <taxon>Nymphalinae</taxon>
        <taxon>Euphydryas</taxon>
    </lineage>
</organism>
<name>A0AAU9TVW5_EUPED</name>
<evidence type="ECO:0000313" key="2">
    <source>
        <dbReference type="EMBL" id="CAH2089574.1"/>
    </source>
</evidence>
<dbReference type="PANTHER" id="PTHR11257:SF12">
    <property type="entry name" value="EJACULATORY BULB-SPECIFIC PROTEIN 3-RELATED"/>
    <property type="match status" value="1"/>
</dbReference>
<keyword evidence="3" id="KW-1185">Reference proteome</keyword>
<gene>
    <name evidence="2" type="ORF">EEDITHA_LOCUS5614</name>
</gene>
<dbReference type="Proteomes" id="UP001153954">
    <property type="component" value="Unassembled WGS sequence"/>
</dbReference>
<dbReference type="Pfam" id="PF03392">
    <property type="entry name" value="OS-D"/>
    <property type="match status" value="1"/>
</dbReference>
<dbReference type="AlphaFoldDB" id="A0AAU9TVW5"/>
<reference evidence="2" key="1">
    <citation type="submission" date="2022-03" db="EMBL/GenBank/DDBJ databases">
        <authorList>
            <person name="Tunstrom K."/>
        </authorList>
    </citation>
    <scope>NUCLEOTIDE SEQUENCE</scope>
</reference>